<keyword evidence="2" id="KW-1185">Reference proteome</keyword>
<accession>A0A9P6SST1</accession>
<protein>
    <submittedName>
        <fullName evidence="1">Uncharacterized protein</fullName>
    </submittedName>
</protein>
<name>A0A9P6SST1_9FUNG</name>
<proteinExistence type="predicted"/>
<evidence type="ECO:0000313" key="2">
    <source>
        <dbReference type="Proteomes" id="UP000749646"/>
    </source>
</evidence>
<organism evidence="1 2">
    <name type="scientific">Modicella reniformis</name>
    <dbReference type="NCBI Taxonomy" id="1440133"/>
    <lineage>
        <taxon>Eukaryota</taxon>
        <taxon>Fungi</taxon>
        <taxon>Fungi incertae sedis</taxon>
        <taxon>Mucoromycota</taxon>
        <taxon>Mortierellomycotina</taxon>
        <taxon>Mortierellomycetes</taxon>
        <taxon>Mortierellales</taxon>
        <taxon>Mortierellaceae</taxon>
        <taxon>Modicella</taxon>
    </lineage>
</organism>
<comment type="caution">
    <text evidence="1">The sequence shown here is derived from an EMBL/GenBank/DDBJ whole genome shotgun (WGS) entry which is preliminary data.</text>
</comment>
<feature type="non-terminal residue" evidence="1">
    <location>
        <position position="94"/>
    </location>
</feature>
<dbReference type="EMBL" id="JAAAHW010000937">
    <property type="protein sequence ID" value="KAF9997868.1"/>
    <property type="molecule type" value="Genomic_DNA"/>
</dbReference>
<gene>
    <name evidence="1" type="ORF">BGZ65_006575</name>
</gene>
<dbReference type="Proteomes" id="UP000749646">
    <property type="component" value="Unassembled WGS sequence"/>
</dbReference>
<reference evidence="1" key="1">
    <citation type="journal article" date="2020" name="Fungal Divers.">
        <title>Resolving the Mortierellaceae phylogeny through synthesis of multi-gene phylogenetics and phylogenomics.</title>
        <authorList>
            <person name="Vandepol N."/>
            <person name="Liber J."/>
            <person name="Desiro A."/>
            <person name="Na H."/>
            <person name="Kennedy M."/>
            <person name="Barry K."/>
            <person name="Grigoriev I.V."/>
            <person name="Miller A.N."/>
            <person name="O'Donnell K."/>
            <person name="Stajich J.E."/>
            <person name="Bonito G."/>
        </authorList>
    </citation>
    <scope>NUCLEOTIDE SEQUENCE</scope>
    <source>
        <strain evidence="1">MES-2147</strain>
    </source>
</reference>
<sequence>MIYKHPSTSKSIKKELLRTLHRKAELEEAPVTKNVIPSDRKKLKLLDNVEASVILRTLASGLCKTIRTLNDNSVKQAVKDTVENILQEQDQEQR</sequence>
<evidence type="ECO:0000313" key="1">
    <source>
        <dbReference type="EMBL" id="KAF9997868.1"/>
    </source>
</evidence>
<dbReference type="AlphaFoldDB" id="A0A9P6SST1"/>